<gene>
    <name evidence="4" type="ORF">TrRE_jg9348</name>
</gene>
<dbReference type="SUPFAM" id="SSF54403">
    <property type="entry name" value="Cystatin/monellin"/>
    <property type="match status" value="1"/>
</dbReference>
<name>A0A9W7EDQ1_9STRA</name>
<dbReference type="InterPro" id="IPR046350">
    <property type="entry name" value="Cystatin_sf"/>
</dbReference>
<reference evidence="4" key="1">
    <citation type="submission" date="2022-07" db="EMBL/GenBank/DDBJ databases">
        <title>Genome analysis of Parmales, a sister group of diatoms, reveals the evolutionary specialization of diatoms from phago-mixotrophs to photoautotrophs.</title>
        <authorList>
            <person name="Ban H."/>
            <person name="Sato S."/>
            <person name="Yoshikawa S."/>
            <person name="Kazumasa Y."/>
            <person name="Nakamura Y."/>
            <person name="Ichinomiya M."/>
            <person name="Saitoh K."/>
            <person name="Sato N."/>
            <person name="Blanc-Mathieu R."/>
            <person name="Endo H."/>
            <person name="Kuwata A."/>
            <person name="Ogata H."/>
        </authorList>
    </citation>
    <scope>NUCLEOTIDE SEQUENCE</scope>
</reference>
<dbReference type="GO" id="GO:0004869">
    <property type="term" value="F:cysteine-type endopeptidase inhibitor activity"/>
    <property type="evidence" value="ECO:0007669"/>
    <property type="project" value="UniProtKB-KW"/>
</dbReference>
<evidence type="ECO:0000313" key="4">
    <source>
        <dbReference type="EMBL" id="GMH74958.1"/>
    </source>
</evidence>
<dbReference type="PROSITE" id="PS00287">
    <property type="entry name" value="CYSTATIN"/>
    <property type="match status" value="1"/>
</dbReference>
<sequence length="102" mass="10647">MSDTTSPICGGHSTVELTEEVIALAVGLKTDVENTLSSTFETFEPVAMTTQVVAGTVYHVKINTGSDHVHARIFKPLPHTGAPATLQKAVGGFSADDAIVPL</sequence>
<evidence type="ECO:0000256" key="3">
    <source>
        <dbReference type="ARBA" id="ARBA00022704"/>
    </source>
</evidence>
<protein>
    <submittedName>
        <fullName evidence="4">Uncharacterized protein</fullName>
    </submittedName>
</protein>
<dbReference type="InterPro" id="IPR001713">
    <property type="entry name" value="Prot_inh_stefin"/>
</dbReference>
<accession>A0A9W7EDQ1</accession>
<keyword evidence="5" id="KW-1185">Reference proteome</keyword>
<proteinExistence type="inferred from homology"/>
<dbReference type="GO" id="GO:0005829">
    <property type="term" value="C:cytosol"/>
    <property type="evidence" value="ECO:0007669"/>
    <property type="project" value="TreeGrafter"/>
</dbReference>
<dbReference type="EMBL" id="BRXZ01001599">
    <property type="protein sequence ID" value="GMH74958.1"/>
    <property type="molecule type" value="Genomic_DNA"/>
</dbReference>
<keyword evidence="3" id="KW-0789">Thiol protease inhibitor</keyword>
<evidence type="ECO:0000313" key="5">
    <source>
        <dbReference type="Proteomes" id="UP001165082"/>
    </source>
</evidence>
<dbReference type="AlphaFoldDB" id="A0A9W7EDQ1"/>
<dbReference type="InterPro" id="IPR018073">
    <property type="entry name" value="Prot_inh_cystat_CS"/>
</dbReference>
<evidence type="ECO:0000256" key="1">
    <source>
        <dbReference type="ARBA" id="ARBA00009403"/>
    </source>
</evidence>
<dbReference type="PANTHER" id="PTHR11414">
    <property type="entry name" value="CYSTATIN FAMILY MEMBER"/>
    <property type="match status" value="1"/>
</dbReference>
<evidence type="ECO:0000256" key="2">
    <source>
        <dbReference type="ARBA" id="ARBA00022690"/>
    </source>
</evidence>
<dbReference type="Proteomes" id="UP001165082">
    <property type="component" value="Unassembled WGS sequence"/>
</dbReference>
<organism evidence="4 5">
    <name type="scientific">Triparma retinervis</name>
    <dbReference type="NCBI Taxonomy" id="2557542"/>
    <lineage>
        <taxon>Eukaryota</taxon>
        <taxon>Sar</taxon>
        <taxon>Stramenopiles</taxon>
        <taxon>Ochrophyta</taxon>
        <taxon>Bolidophyceae</taxon>
        <taxon>Parmales</taxon>
        <taxon>Triparmaceae</taxon>
        <taxon>Triparma</taxon>
    </lineage>
</organism>
<dbReference type="OrthoDB" id="2429551at2759"/>
<comment type="caution">
    <text evidence="4">The sequence shown here is derived from an EMBL/GenBank/DDBJ whole genome shotgun (WGS) entry which is preliminary data.</text>
</comment>
<keyword evidence="2" id="KW-0646">Protease inhibitor</keyword>
<comment type="similarity">
    <text evidence="1">Belongs to the cystatin family.</text>
</comment>
<dbReference type="Gene3D" id="3.10.450.10">
    <property type="match status" value="1"/>
</dbReference>
<dbReference type="PANTHER" id="PTHR11414:SF21">
    <property type="entry name" value="CYSTATIN 14A, TANDEM DUPLICATE 1-RELATED"/>
    <property type="match status" value="1"/>
</dbReference>